<protein>
    <submittedName>
        <fullName evidence="1">Uncharacterized protein</fullName>
    </submittedName>
</protein>
<sequence>MISTVPLHKRPVFQGLFGAVFGVASVAGPLLGGVFTTEVSWRWCFYINLPIGAITIVVIAFILQIKETKKVKKSLKEQFIMLDPIGTLCFLPSITCLLLALQWGGATYPWNSWRIILLFVIFGITGIAFGLVQYFTQKTTATIPGRVITQRSVAFACVFTFCVGSALMLVVFYLPIWFQAIKGDSAVQSGIKTIPTILALVVAAISSGILVQKFGYYTPF</sequence>
<reference evidence="1" key="1">
    <citation type="submission" date="2024-09" db="EMBL/GenBank/DDBJ databases">
        <title>Black Yeasts Isolated from many extreme environments.</title>
        <authorList>
            <person name="Coleine C."/>
            <person name="Stajich J.E."/>
            <person name="Selbmann L."/>
        </authorList>
    </citation>
    <scope>NUCLEOTIDE SEQUENCE</scope>
    <source>
        <strain evidence="1">CCFEE 5737</strain>
    </source>
</reference>
<organism evidence="1 2">
    <name type="scientific">Coniosporium uncinatum</name>
    <dbReference type="NCBI Taxonomy" id="93489"/>
    <lineage>
        <taxon>Eukaryota</taxon>
        <taxon>Fungi</taxon>
        <taxon>Dikarya</taxon>
        <taxon>Ascomycota</taxon>
        <taxon>Pezizomycotina</taxon>
        <taxon>Dothideomycetes</taxon>
        <taxon>Dothideomycetes incertae sedis</taxon>
        <taxon>Coniosporium</taxon>
    </lineage>
</organism>
<comment type="caution">
    <text evidence="1">The sequence shown here is derived from an EMBL/GenBank/DDBJ whole genome shotgun (WGS) entry which is preliminary data.</text>
</comment>
<feature type="non-terminal residue" evidence="1">
    <location>
        <position position="220"/>
    </location>
</feature>
<evidence type="ECO:0000313" key="2">
    <source>
        <dbReference type="Proteomes" id="UP001186974"/>
    </source>
</evidence>
<accession>A0ACC3DFY1</accession>
<evidence type="ECO:0000313" key="1">
    <source>
        <dbReference type="EMBL" id="KAK3068151.1"/>
    </source>
</evidence>
<proteinExistence type="predicted"/>
<name>A0ACC3DFY1_9PEZI</name>
<dbReference type="EMBL" id="JAWDJW010005358">
    <property type="protein sequence ID" value="KAK3068151.1"/>
    <property type="molecule type" value="Genomic_DNA"/>
</dbReference>
<gene>
    <name evidence="1" type="ORF">LTS18_000790</name>
</gene>
<dbReference type="Proteomes" id="UP001186974">
    <property type="component" value="Unassembled WGS sequence"/>
</dbReference>
<keyword evidence="2" id="KW-1185">Reference proteome</keyword>